<dbReference type="GeneID" id="18258315"/>
<evidence type="ECO:0008006" key="4">
    <source>
        <dbReference type="Google" id="ProtNLM"/>
    </source>
</evidence>
<feature type="compositionally biased region" description="Basic and acidic residues" evidence="1">
    <location>
        <begin position="880"/>
        <end position="897"/>
    </location>
</feature>
<dbReference type="STRING" id="759272.G0SAM1"/>
<dbReference type="HOGENOM" id="CLU_009400_1_0_1"/>
<feature type="compositionally biased region" description="Basic and acidic residues" evidence="1">
    <location>
        <begin position="920"/>
        <end position="936"/>
    </location>
</feature>
<feature type="region of interest" description="Disordered" evidence="1">
    <location>
        <begin position="120"/>
        <end position="228"/>
    </location>
</feature>
<feature type="compositionally biased region" description="Basic and acidic residues" evidence="1">
    <location>
        <begin position="724"/>
        <end position="733"/>
    </location>
</feature>
<feature type="compositionally biased region" description="Low complexity" evidence="1">
    <location>
        <begin position="660"/>
        <end position="681"/>
    </location>
</feature>
<feature type="compositionally biased region" description="Low complexity" evidence="1">
    <location>
        <begin position="402"/>
        <end position="413"/>
    </location>
</feature>
<feature type="compositionally biased region" description="Basic and acidic residues" evidence="1">
    <location>
        <begin position="745"/>
        <end position="761"/>
    </location>
</feature>
<feature type="compositionally biased region" description="Polar residues" evidence="1">
    <location>
        <begin position="898"/>
        <end position="910"/>
    </location>
</feature>
<feature type="region of interest" description="Disordered" evidence="1">
    <location>
        <begin position="386"/>
        <end position="463"/>
    </location>
</feature>
<dbReference type="AlphaFoldDB" id="G0SAM1"/>
<feature type="region of interest" description="Disordered" evidence="1">
    <location>
        <begin position="811"/>
        <end position="936"/>
    </location>
</feature>
<feature type="region of interest" description="Disordered" evidence="1">
    <location>
        <begin position="1"/>
        <end position="84"/>
    </location>
</feature>
<feature type="compositionally biased region" description="Low complexity" evidence="1">
    <location>
        <begin position="176"/>
        <end position="186"/>
    </location>
</feature>
<proteinExistence type="predicted"/>
<organism evidence="3">
    <name type="scientific">Chaetomium thermophilum (strain DSM 1495 / CBS 144.50 / IMI 039719)</name>
    <name type="common">Thermochaetoides thermophila</name>
    <dbReference type="NCBI Taxonomy" id="759272"/>
    <lineage>
        <taxon>Eukaryota</taxon>
        <taxon>Fungi</taxon>
        <taxon>Dikarya</taxon>
        <taxon>Ascomycota</taxon>
        <taxon>Pezizomycotina</taxon>
        <taxon>Sordariomycetes</taxon>
        <taxon>Sordariomycetidae</taxon>
        <taxon>Sordariales</taxon>
        <taxon>Chaetomiaceae</taxon>
        <taxon>Thermochaetoides</taxon>
    </lineage>
</organism>
<protein>
    <recommendedName>
        <fullName evidence="4">Altered inheritance of mitochondria protein 21</fullName>
    </recommendedName>
</protein>
<feature type="region of interest" description="Disordered" evidence="1">
    <location>
        <begin position="481"/>
        <end position="693"/>
    </location>
</feature>
<reference evidence="2 3" key="1">
    <citation type="journal article" date="2011" name="Cell">
        <title>Insight into structure and assembly of the nuclear pore complex by utilizing the genome of a eukaryotic thermophile.</title>
        <authorList>
            <person name="Amlacher S."/>
            <person name="Sarges P."/>
            <person name="Flemming D."/>
            <person name="van Noort V."/>
            <person name="Kunze R."/>
            <person name="Devos D.P."/>
            <person name="Arumugam M."/>
            <person name="Bork P."/>
            <person name="Hurt E."/>
        </authorList>
    </citation>
    <scope>NUCLEOTIDE SEQUENCE [LARGE SCALE GENOMIC DNA]</scope>
    <source>
        <strain evidence="3">DSM 1495 / CBS 144.50 / IMI 039719</strain>
    </source>
</reference>
<feature type="compositionally biased region" description="Basic and acidic residues" evidence="1">
    <location>
        <begin position="856"/>
        <end position="873"/>
    </location>
</feature>
<dbReference type="OrthoDB" id="5386574at2759"/>
<accession>G0SAM1</accession>
<feature type="compositionally biased region" description="Basic and acidic residues" evidence="1">
    <location>
        <begin position="636"/>
        <end position="649"/>
    </location>
</feature>
<name>G0SAM1_CHATD</name>
<feature type="compositionally biased region" description="Low complexity" evidence="1">
    <location>
        <begin position="120"/>
        <end position="131"/>
    </location>
</feature>
<keyword evidence="3" id="KW-1185">Reference proteome</keyword>
<feature type="compositionally biased region" description="Pro residues" evidence="1">
    <location>
        <begin position="650"/>
        <end position="659"/>
    </location>
</feature>
<evidence type="ECO:0000313" key="2">
    <source>
        <dbReference type="EMBL" id="EGS19793.1"/>
    </source>
</evidence>
<evidence type="ECO:0000313" key="3">
    <source>
        <dbReference type="Proteomes" id="UP000008066"/>
    </source>
</evidence>
<dbReference type="Pfam" id="PF11489">
    <property type="entry name" value="Aim21"/>
    <property type="match status" value="1"/>
</dbReference>
<feature type="compositionally biased region" description="Basic and acidic residues" evidence="1">
    <location>
        <begin position="515"/>
        <end position="524"/>
    </location>
</feature>
<feature type="region of interest" description="Disordered" evidence="1">
    <location>
        <begin position="724"/>
        <end position="795"/>
    </location>
</feature>
<feature type="compositionally biased region" description="Basic and acidic residues" evidence="1">
    <location>
        <begin position="431"/>
        <end position="445"/>
    </location>
</feature>
<dbReference type="RefSeq" id="XP_006694678.1">
    <property type="nucleotide sequence ID" value="XM_006694615.1"/>
</dbReference>
<dbReference type="EMBL" id="GL988043">
    <property type="protein sequence ID" value="EGS19793.1"/>
    <property type="molecule type" value="Genomic_DNA"/>
</dbReference>
<feature type="compositionally biased region" description="Low complexity" evidence="1">
    <location>
        <begin position="776"/>
        <end position="785"/>
    </location>
</feature>
<dbReference type="KEGG" id="cthr:CTHT_0042770"/>
<feature type="region of interest" description="Disordered" evidence="1">
    <location>
        <begin position="315"/>
        <end position="335"/>
    </location>
</feature>
<gene>
    <name evidence="2" type="ORF">CTHT_0042770</name>
</gene>
<feature type="compositionally biased region" description="Pro residues" evidence="1">
    <location>
        <begin position="10"/>
        <end position="30"/>
    </location>
</feature>
<dbReference type="OMA" id="PRPDWAM"/>
<evidence type="ECO:0000256" key="1">
    <source>
        <dbReference type="SAM" id="MobiDB-lite"/>
    </source>
</evidence>
<feature type="compositionally biased region" description="Basic and acidic residues" evidence="1">
    <location>
        <begin position="824"/>
        <end position="848"/>
    </location>
</feature>
<dbReference type="Proteomes" id="UP000008066">
    <property type="component" value="Unassembled WGS sequence"/>
</dbReference>
<dbReference type="eggNOG" id="ENOG502SPD4">
    <property type="taxonomic scope" value="Eukaryota"/>
</dbReference>
<dbReference type="InterPro" id="IPR021582">
    <property type="entry name" value="Aim21"/>
</dbReference>
<sequence>MSATAAAQPPAIPPRPSRSPEKTPPMIPPRPAKRLQRSISPNPDRFAPSPLNEVPFNKAKELLQAQHAESAPKRHSVELPSLGEEGMEYARLTEELALANEEEPKPEQTRTIASDLQLHAPKPSLPAASAKQRVQTVTRTDSERAAAFGIGKPSSVEGSSPAPGVPTRPSLKKKASSASQLSATSLPEDEQGIPEIGQQVPMYPNAGDVQAPSPALSNKNHHRKGSALGHLPLDTYGLHGHGIIPQNKLEKAYYEKHPELLKKERVPHHYDRPNDFSMSQEDLNKIVRETAVRGTGVGATDYSGTPSEQVAWQALEESVSRSASPRPASPDKQAASLAEVIHVDEPNRRKSVMFSDSESANEEIEHPYTAPILAEDEVAKDPTAVLTKEPAVEPPTIEEPVSRSSSRAPSIRRVTLEPKPEPQEETEEYEPLFKDDDKAKERRPSIQEALKNNHKKQRFPSADIWEDAPSSVFYTAEVSAPELFEGGDDEEKPEPVVKVSPPPEIETPAIVFARQQEELVEKEYQQYGPEGFPAARGSKPPVKEEEKPSGPAVVPARPASRFPSRDVWEDAPESAQLETEVSAPQKEEDEEAEASPVEEAKPELPERPQQPPKPASEKPATPERRPIKPRQVSVNGEDHTKPAIPDKPKPQIPPRPAARPAPAAVPTSGASSEPSAETAAPAPRPKPAVPARPIGSKIAALQAGFMNDLNRRLQLGPQGVLAAKLKEKEKEEQSSGSGSTEEGGEEKVEAKEKAPLSDARKGRARGPQRRAPTSVAAAAAAAAAAAPPPVKEEPEVSFAFSVAKTVFEIDPEDGTLSTADEAVQEEKSAPVEKVEPKPAAESEAKVEETPVPSAEGKSEEKVTEAEPEKKGPEPEPEPESEAKVQTAEEVKDEKKVTESTPGPETKSLATNMAGEPLIEEEIKKGGEEETVKATQD</sequence>